<dbReference type="EMBL" id="FMCU01000007">
    <property type="protein sequence ID" value="SCF23099.1"/>
    <property type="molecule type" value="Genomic_DNA"/>
</dbReference>
<dbReference type="Pfam" id="PF18085">
    <property type="entry name" value="Mak_N_cap"/>
    <property type="match status" value="1"/>
</dbReference>
<dbReference type="NCBIfam" id="NF047744">
    <property type="entry name" value="CG0192_rel"/>
    <property type="match status" value="1"/>
</dbReference>
<evidence type="ECO:0000256" key="3">
    <source>
        <dbReference type="ARBA" id="ARBA00022777"/>
    </source>
</evidence>
<evidence type="ECO:0000259" key="6">
    <source>
        <dbReference type="Pfam" id="PF18085"/>
    </source>
</evidence>
<accession>A0A1C4YQQ7</accession>
<keyword evidence="3" id="KW-0418">Kinase</keyword>
<evidence type="ECO:0000313" key="7">
    <source>
        <dbReference type="EMBL" id="SCF23099.1"/>
    </source>
</evidence>
<dbReference type="GO" id="GO:0016301">
    <property type="term" value="F:kinase activity"/>
    <property type="evidence" value="ECO:0007669"/>
    <property type="project" value="UniProtKB-KW"/>
</dbReference>
<protein>
    <recommendedName>
        <fullName evidence="6">Maltokinase N-terminal cap domain-containing protein</fullName>
    </recommendedName>
</protein>
<evidence type="ECO:0000256" key="1">
    <source>
        <dbReference type="ARBA" id="ARBA00022679"/>
    </source>
</evidence>
<proteinExistence type="predicted"/>
<dbReference type="RefSeq" id="WP_091246851.1">
    <property type="nucleotide sequence ID" value="NZ_FMCU01000007.1"/>
</dbReference>
<dbReference type="Proteomes" id="UP000198797">
    <property type="component" value="Unassembled WGS sequence"/>
</dbReference>
<evidence type="ECO:0000256" key="4">
    <source>
        <dbReference type="ARBA" id="ARBA00022840"/>
    </source>
</evidence>
<dbReference type="AlphaFoldDB" id="A0A1C4YQQ7"/>
<keyword evidence="8" id="KW-1185">Reference proteome</keyword>
<keyword evidence="2" id="KW-0547">Nucleotide-binding</keyword>
<gene>
    <name evidence="7" type="ORF">GA0070216_10768</name>
</gene>
<feature type="domain" description="Maltokinase N-terminal cap" evidence="6">
    <location>
        <begin position="20"/>
        <end position="103"/>
    </location>
</feature>
<dbReference type="InterPro" id="IPR040999">
    <property type="entry name" value="Mak_N_cap"/>
</dbReference>
<sequence length="216" mass="22725">MALLHRAEIRPTKLALLAAWLPGRRWYSGPADGEPVLVAAYRFDDPAGEVGIETMLVRVDAGPVHQVPLTYRGAPLADADEWLVGTTHHSVLGPRWVYDACGDPVYAAALATAILAGTGQAQEHFETDGVRETREPSMTVATTGSGVAPVVGGLRQVRDGDPTRIGTDTVDLVVARRLPGDGSVGGLPDDGPAAATLTGRWPGQSTPMPLARVLPR</sequence>
<reference evidence="8" key="1">
    <citation type="submission" date="2016-06" db="EMBL/GenBank/DDBJ databases">
        <authorList>
            <person name="Varghese N."/>
            <person name="Submissions Spin"/>
        </authorList>
    </citation>
    <scope>NUCLEOTIDE SEQUENCE [LARGE SCALE GENOMIC DNA]</scope>
    <source>
        <strain evidence="8">DSM 44100</strain>
    </source>
</reference>
<name>A0A1C4YQQ7_9ACTN</name>
<dbReference type="OrthoDB" id="3787729at2"/>
<evidence type="ECO:0000313" key="8">
    <source>
        <dbReference type="Proteomes" id="UP000198797"/>
    </source>
</evidence>
<dbReference type="STRING" id="121616.GA0070216_10768"/>
<dbReference type="GO" id="GO:0005524">
    <property type="term" value="F:ATP binding"/>
    <property type="evidence" value="ECO:0007669"/>
    <property type="project" value="UniProtKB-KW"/>
</dbReference>
<keyword evidence="1" id="KW-0808">Transferase</keyword>
<feature type="region of interest" description="Disordered" evidence="5">
    <location>
        <begin position="181"/>
        <end position="208"/>
    </location>
</feature>
<evidence type="ECO:0000256" key="2">
    <source>
        <dbReference type="ARBA" id="ARBA00022741"/>
    </source>
</evidence>
<evidence type="ECO:0000256" key="5">
    <source>
        <dbReference type="SAM" id="MobiDB-lite"/>
    </source>
</evidence>
<keyword evidence="4" id="KW-0067">ATP-binding</keyword>
<organism evidence="7 8">
    <name type="scientific">Micromonospora matsumotoense</name>
    <dbReference type="NCBI Taxonomy" id="121616"/>
    <lineage>
        <taxon>Bacteria</taxon>
        <taxon>Bacillati</taxon>
        <taxon>Actinomycetota</taxon>
        <taxon>Actinomycetes</taxon>
        <taxon>Micromonosporales</taxon>
        <taxon>Micromonosporaceae</taxon>
        <taxon>Micromonospora</taxon>
    </lineage>
</organism>